<feature type="compositionally biased region" description="Polar residues" evidence="6">
    <location>
        <begin position="56"/>
        <end position="67"/>
    </location>
</feature>
<feature type="domain" description="Peptidase S8/S53" evidence="8">
    <location>
        <begin position="226"/>
        <end position="468"/>
    </location>
</feature>
<dbReference type="PRINTS" id="PR00723">
    <property type="entry name" value="SUBTILISIN"/>
</dbReference>
<dbReference type="InterPro" id="IPR013783">
    <property type="entry name" value="Ig-like_fold"/>
</dbReference>
<evidence type="ECO:0000256" key="5">
    <source>
        <dbReference type="PROSITE-ProRule" id="PRU01240"/>
    </source>
</evidence>
<evidence type="ECO:0000256" key="1">
    <source>
        <dbReference type="ARBA" id="ARBA00011073"/>
    </source>
</evidence>
<dbReference type="InterPro" id="IPR023828">
    <property type="entry name" value="Peptidase_S8_Ser-AS"/>
</dbReference>
<evidence type="ECO:0000256" key="3">
    <source>
        <dbReference type="ARBA" id="ARBA00022801"/>
    </source>
</evidence>
<dbReference type="OrthoDB" id="9790784at2"/>
<dbReference type="Gene3D" id="2.60.40.10">
    <property type="entry name" value="Immunoglobulins"/>
    <property type="match status" value="1"/>
</dbReference>
<evidence type="ECO:0000313" key="11">
    <source>
        <dbReference type="Proteomes" id="UP000426424"/>
    </source>
</evidence>
<feature type="region of interest" description="Disordered" evidence="6">
    <location>
        <begin position="52"/>
        <end position="102"/>
    </location>
</feature>
<dbReference type="KEGG" id="ttp:E6P07_11505"/>
<feature type="active site" description="Charge relay system" evidence="5">
    <location>
        <position position="275"/>
    </location>
</feature>
<dbReference type="InterPro" id="IPR051048">
    <property type="entry name" value="Peptidase_S8/S53_subtilisin"/>
</dbReference>
<dbReference type="AlphaFoldDB" id="A0A6I6EKC5"/>
<dbReference type="GO" id="GO:0004252">
    <property type="term" value="F:serine-type endopeptidase activity"/>
    <property type="evidence" value="ECO:0007669"/>
    <property type="project" value="UniProtKB-UniRule"/>
</dbReference>
<evidence type="ECO:0000313" key="10">
    <source>
        <dbReference type="EMBL" id="QGU33547.1"/>
    </source>
</evidence>
<evidence type="ECO:0000256" key="7">
    <source>
        <dbReference type="SAM" id="Phobius"/>
    </source>
</evidence>
<evidence type="ECO:0000256" key="2">
    <source>
        <dbReference type="ARBA" id="ARBA00022670"/>
    </source>
</evidence>
<sequence length="795" mass="82038">MDVCAGLDLKGAALMNASDFASRTRACLPRWFPVMVALVLVLGWSLVASAAGTSGGTTHQESSSVEPSGTWWGGASDQDTDWDEPSWPSERPVGAPGRVDTFTAPSVGLRPATLERLRAGREVELIVEYVAPNLPANADDTTIRRGQRLTKADVLHEMQVFDIEEVQDYSHLPLNVLRVRSLQALEALRHDPRVKAVHEVGVKSLQLNQSLPLIEQPTAYGLGATGSGTTVAVLDTGVDYTRSAFGSCTAPGGSCKVVYALDFPTDDGSRDDDGHGTNVAGIVLGVAPQARIAALDVFGAGGTALDSDILAALNWSIANRATYNIVAVNLSLGGDQKYTAPCSGSSYEAAFSSLRSAGIFIAVASGNEGYTDGLSSPACVPGAVSVGAVYDSNVGGITWSGCTDTVTSADKVTCFSNSASFISLLAPGALIEAAGLEQGGTSQASPHVAGAAAALKSLCSPATPNDILSALQVSGKSVTDWRNGITKPRIDVAAAAQRLTSTLNCSGGGTAKPDLIVTTVSSPTTGTAGGSITAASTVSNQGTAAAGAFRLGYYLSADGSITINDVDTTWGCDVSSLAPGATFTCSGTVGIPATLTTGSYYLGAYADNKGEVSEGNEGNNGLAASNPIAITGTGGGQPSAEDYYRKVNAYFLGVLGRTATDAELAQWGAVLRDNKGSVWRPTGAGLQTYLSGLMGWGTAPLDRATASSRVDEVFINLFGSSSDLDPRILDYYIEALVSGSVRERGLVNAILNDLAIMPKVDGTYGQPTGWTGGAAIRDLLTAEQFAQYRARVEDF</sequence>
<dbReference type="Pfam" id="PF00082">
    <property type="entry name" value="Peptidase_S8"/>
    <property type="match status" value="1"/>
</dbReference>
<keyword evidence="11" id="KW-1185">Reference proteome</keyword>
<dbReference type="PROSITE" id="PS51892">
    <property type="entry name" value="SUBTILASE"/>
    <property type="match status" value="1"/>
</dbReference>
<evidence type="ECO:0000256" key="4">
    <source>
        <dbReference type="ARBA" id="ARBA00022825"/>
    </source>
</evidence>
<feature type="domain" description="CARDB" evidence="9">
    <location>
        <begin position="512"/>
        <end position="623"/>
    </location>
</feature>
<accession>A0A6I6EKC5</accession>
<reference evidence="10 11" key="1">
    <citation type="submission" date="2019-12" db="EMBL/GenBank/DDBJ databases">
        <title>The complete genome of the thermophilic, anoxygenic phototrophic gammaproteobacterium Thermochromatium tepidum.</title>
        <authorList>
            <person name="Sattley W.M."/>
            <person name="Swingley W.D."/>
            <person name="Burchell B.M."/>
            <person name="Gurbani S.A."/>
            <person name="Kujawa C.M."/>
            <person name="Nuccio D.A."/>
            <person name="Schladweiler J."/>
            <person name="Shaffer K.N."/>
            <person name="Stokes L.M."/>
            <person name="Touchman J.W."/>
            <person name="Blankenship R.E."/>
            <person name="Madigan M.T."/>
        </authorList>
    </citation>
    <scope>NUCLEOTIDE SEQUENCE [LARGE SCALE GENOMIC DNA]</scope>
    <source>
        <strain evidence="10 11">ATCC 43061</strain>
    </source>
</reference>
<dbReference type="PANTHER" id="PTHR43399:SF4">
    <property type="entry name" value="CELL WALL-ASSOCIATED PROTEASE"/>
    <property type="match status" value="1"/>
</dbReference>
<dbReference type="Proteomes" id="UP000426424">
    <property type="component" value="Chromosome"/>
</dbReference>
<feature type="active site" description="Charge relay system" evidence="5">
    <location>
        <position position="235"/>
    </location>
</feature>
<dbReference type="InterPro" id="IPR000209">
    <property type="entry name" value="Peptidase_S8/S53_dom"/>
</dbReference>
<dbReference type="PROSITE" id="PS00137">
    <property type="entry name" value="SUBTILASE_HIS"/>
    <property type="match status" value="1"/>
</dbReference>
<dbReference type="Pfam" id="PF07705">
    <property type="entry name" value="CARDB"/>
    <property type="match status" value="1"/>
</dbReference>
<dbReference type="InterPro" id="IPR022398">
    <property type="entry name" value="Peptidase_S8_His-AS"/>
</dbReference>
<dbReference type="InterPro" id="IPR036852">
    <property type="entry name" value="Peptidase_S8/S53_dom_sf"/>
</dbReference>
<comment type="similarity">
    <text evidence="1 5">Belongs to the peptidase S8 family.</text>
</comment>
<dbReference type="PANTHER" id="PTHR43399">
    <property type="entry name" value="SUBTILISIN-RELATED"/>
    <property type="match status" value="1"/>
</dbReference>
<evidence type="ECO:0000256" key="6">
    <source>
        <dbReference type="SAM" id="MobiDB-lite"/>
    </source>
</evidence>
<dbReference type="EMBL" id="CP039268">
    <property type="protein sequence ID" value="QGU33547.1"/>
    <property type="molecule type" value="Genomic_DNA"/>
</dbReference>
<feature type="active site" description="Charge relay system" evidence="5">
    <location>
        <position position="442"/>
    </location>
</feature>
<keyword evidence="3 5" id="KW-0378">Hydrolase</keyword>
<keyword evidence="7" id="KW-1133">Transmembrane helix</keyword>
<organism evidence="10 11">
    <name type="scientific">Thermochromatium tepidum ATCC 43061</name>
    <dbReference type="NCBI Taxonomy" id="316276"/>
    <lineage>
        <taxon>Bacteria</taxon>
        <taxon>Pseudomonadati</taxon>
        <taxon>Pseudomonadota</taxon>
        <taxon>Gammaproteobacteria</taxon>
        <taxon>Chromatiales</taxon>
        <taxon>Chromatiaceae</taxon>
        <taxon>Thermochromatium</taxon>
    </lineage>
</organism>
<keyword evidence="7" id="KW-0812">Transmembrane</keyword>
<dbReference type="GO" id="GO:0006508">
    <property type="term" value="P:proteolysis"/>
    <property type="evidence" value="ECO:0007669"/>
    <property type="project" value="UniProtKB-KW"/>
</dbReference>
<dbReference type="InterPro" id="IPR015500">
    <property type="entry name" value="Peptidase_S8_subtilisin-rel"/>
</dbReference>
<keyword evidence="7" id="KW-0472">Membrane</keyword>
<gene>
    <name evidence="10" type="ORF">E6P07_11505</name>
</gene>
<proteinExistence type="inferred from homology"/>
<keyword evidence="2 5" id="KW-0645">Protease</keyword>
<name>A0A6I6EKC5_THETI</name>
<dbReference type="Gene3D" id="3.40.50.200">
    <property type="entry name" value="Peptidase S8/S53 domain"/>
    <property type="match status" value="1"/>
</dbReference>
<protein>
    <submittedName>
        <fullName evidence="10">S8 family serine peptidase</fullName>
    </submittedName>
</protein>
<dbReference type="SUPFAM" id="SSF52743">
    <property type="entry name" value="Subtilisin-like"/>
    <property type="match status" value="1"/>
</dbReference>
<evidence type="ECO:0000259" key="8">
    <source>
        <dbReference type="Pfam" id="PF00082"/>
    </source>
</evidence>
<dbReference type="PROSITE" id="PS00138">
    <property type="entry name" value="SUBTILASE_SER"/>
    <property type="match status" value="1"/>
</dbReference>
<keyword evidence="4 5" id="KW-0720">Serine protease</keyword>
<evidence type="ECO:0000259" key="9">
    <source>
        <dbReference type="Pfam" id="PF07705"/>
    </source>
</evidence>
<dbReference type="InterPro" id="IPR011635">
    <property type="entry name" value="CARDB"/>
</dbReference>
<feature type="transmembrane region" description="Helical" evidence="7">
    <location>
        <begin position="31"/>
        <end position="52"/>
    </location>
</feature>